<dbReference type="AlphaFoldDB" id="A0A9W7D390"/>
<dbReference type="EMBL" id="BSXT01002500">
    <property type="protein sequence ID" value="GMF49193.1"/>
    <property type="molecule type" value="Genomic_DNA"/>
</dbReference>
<protein>
    <submittedName>
        <fullName evidence="2">Unnamed protein product</fullName>
    </submittedName>
</protein>
<gene>
    <name evidence="2" type="ORF">Pfra01_001933500</name>
</gene>
<feature type="compositionally biased region" description="Basic residues" evidence="1">
    <location>
        <begin position="186"/>
        <end position="206"/>
    </location>
</feature>
<dbReference type="Proteomes" id="UP001165121">
    <property type="component" value="Unassembled WGS sequence"/>
</dbReference>
<feature type="region of interest" description="Disordered" evidence="1">
    <location>
        <begin position="185"/>
        <end position="258"/>
    </location>
</feature>
<reference evidence="2" key="1">
    <citation type="submission" date="2023-04" db="EMBL/GenBank/DDBJ databases">
        <title>Phytophthora fragariaefolia NBRC 109709.</title>
        <authorList>
            <person name="Ichikawa N."/>
            <person name="Sato H."/>
            <person name="Tonouchi N."/>
        </authorList>
    </citation>
    <scope>NUCLEOTIDE SEQUENCE</scope>
    <source>
        <strain evidence="2">NBRC 109709</strain>
    </source>
</reference>
<comment type="caution">
    <text evidence="2">The sequence shown here is derived from an EMBL/GenBank/DDBJ whole genome shotgun (WGS) entry which is preliminary data.</text>
</comment>
<name>A0A9W7D390_9STRA</name>
<proteinExistence type="predicted"/>
<accession>A0A9W7D390</accession>
<dbReference type="OrthoDB" id="128950at2759"/>
<sequence length="590" mass="65167">MASAGRLFFCLLYELEADGEMGLRLLNEVELPPFSDDHSGQVAAGGGDSLQFHLTDGPYVMLFERTSRMATVLKLHRPSGGCSDIGFRVWRKQVDVMQGIGGDASTLIDVVSCAYINEEYGTKAHLLVHAQRLPAPSSTDSIPGITGANTCNIRENVEFDSLDDGQLLKRSVVVMQKQTTPEMKLSCHRLRLREGKKHGPHSKKRSRNDEKGYLNDDTGSSNSKPFLYIERTQKASSHDRSLNIPEDTTEDVRNTASPAQLATVSSSLETRLGNGVQELERLHLIVNDKCSLANQLNQIIIEEWRKTSQMVGSSKKKSPDVTVLVNRKVENRVVDNQRSVDMETVVTSSTQGTFFTKFARDVSNEQASVSPLDKCSVSLEYFRVLDYAPSSSLVRAEVVLNNLSDSAMADSFVVLAAPQGGWTLSTQGWTCSSSVVPEFSPRTVKSDSIGVKPSQARFQIELHFAPTFTSLRAQQPVVATVWLHWGAYQNEPPSTTTSAKWQLGVSAIAVASVKVSTKDLLRVTSTEKSGLKPFTQQGTYVCGDNKHESSILTVRLMSFIWFRARAIVVYLNRIESSAIYSKSELRNDEL</sequence>
<evidence type="ECO:0000313" key="2">
    <source>
        <dbReference type="EMBL" id="GMF49193.1"/>
    </source>
</evidence>
<evidence type="ECO:0000256" key="1">
    <source>
        <dbReference type="SAM" id="MobiDB-lite"/>
    </source>
</evidence>
<organism evidence="2 3">
    <name type="scientific">Phytophthora fragariaefolia</name>
    <dbReference type="NCBI Taxonomy" id="1490495"/>
    <lineage>
        <taxon>Eukaryota</taxon>
        <taxon>Sar</taxon>
        <taxon>Stramenopiles</taxon>
        <taxon>Oomycota</taxon>
        <taxon>Peronosporomycetes</taxon>
        <taxon>Peronosporales</taxon>
        <taxon>Peronosporaceae</taxon>
        <taxon>Phytophthora</taxon>
    </lineage>
</organism>
<evidence type="ECO:0000313" key="3">
    <source>
        <dbReference type="Proteomes" id="UP001165121"/>
    </source>
</evidence>
<feature type="compositionally biased region" description="Basic and acidic residues" evidence="1">
    <location>
        <begin position="231"/>
        <end position="241"/>
    </location>
</feature>
<keyword evidence="3" id="KW-1185">Reference proteome</keyword>